<dbReference type="NCBIfam" id="NF004349">
    <property type="entry name" value="PRK05729.1"/>
    <property type="match status" value="1"/>
</dbReference>
<dbReference type="NCBIfam" id="TIGR01499">
    <property type="entry name" value="folC"/>
    <property type="match status" value="1"/>
</dbReference>
<dbReference type="GO" id="GO:0004832">
    <property type="term" value="F:valine-tRNA ligase activity"/>
    <property type="evidence" value="ECO:0007669"/>
    <property type="project" value="UniProtKB-EC"/>
</dbReference>
<evidence type="ECO:0000313" key="16">
    <source>
        <dbReference type="EMBL" id="CCG83812.1"/>
    </source>
</evidence>
<dbReference type="EMBL" id="CAHR02000181">
    <property type="protein sequence ID" value="CCG83812.1"/>
    <property type="molecule type" value="Genomic_DNA"/>
</dbReference>
<dbReference type="Gene3D" id="1.10.730.10">
    <property type="entry name" value="Isoleucyl-tRNA Synthetase, Domain 1"/>
    <property type="match status" value="1"/>
</dbReference>
<dbReference type="InterPro" id="IPR001412">
    <property type="entry name" value="aa-tRNA-synth_I_CS"/>
</dbReference>
<dbReference type="UniPathway" id="UPA00850"/>
<dbReference type="Gene3D" id="3.90.740.10">
    <property type="entry name" value="Valyl/Leucyl/Isoleucyl-tRNA synthetase, editing domain"/>
    <property type="match status" value="1"/>
</dbReference>
<dbReference type="InterPro" id="IPR001645">
    <property type="entry name" value="Folylpolyglutamate_synth"/>
</dbReference>
<dbReference type="InterPro" id="IPR014729">
    <property type="entry name" value="Rossmann-like_a/b/a_fold"/>
</dbReference>
<dbReference type="Gene3D" id="3.40.1190.10">
    <property type="entry name" value="Mur-like, catalytic domain"/>
    <property type="match status" value="1"/>
</dbReference>
<comment type="caution">
    <text evidence="16">The sequence shown here is derived from an EMBL/GenBank/DDBJ whole genome shotgun (WGS) entry which is preliminary data.</text>
</comment>
<dbReference type="Proteomes" id="UP000013776">
    <property type="component" value="Unassembled WGS sequence"/>
</dbReference>
<reference evidence="16 17" key="1">
    <citation type="journal article" date="2013" name="MBio">
        <title>Genome sequencing of the plant pathogen Taphrina deformans, the causal agent of peach leaf curl.</title>
        <authorList>
            <person name="Cisse O.H."/>
            <person name="Almeida J.M.G.C.F."/>
            <person name="Fonseca A."/>
            <person name="Kumar A.A."/>
            <person name="Salojaervi J."/>
            <person name="Overmyer K."/>
            <person name="Hauser P.M."/>
            <person name="Pagni M."/>
        </authorList>
    </citation>
    <scope>NUCLEOTIDE SEQUENCE [LARGE SCALE GENOMIC DNA]</scope>
    <source>
        <strain evidence="17">PYCC 5710 / ATCC 11124 / CBS 356.35 / IMI 108563 / JCM 9778 / NBRC 8474</strain>
    </source>
</reference>
<dbReference type="PANTHER" id="PTHR11946:SF114">
    <property type="entry name" value="VALINE--TRNA LIGASE, MITOCHONDRIAL"/>
    <property type="match status" value="1"/>
</dbReference>
<dbReference type="InterPro" id="IPR036615">
    <property type="entry name" value="Mur_ligase_C_dom_sf"/>
</dbReference>
<evidence type="ECO:0000259" key="14">
    <source>
        <dbReference type="Pfam" id="PF08245"/>
    </source>
</evidence>
<keyword evidence="7 12" id="KW-0067">ATP-binding</keyword>
<keyword evidence="4 12" id="KW-0436">Ligase</keyword>
<dbReference type="SUPFAM" id="SSF47323">
    <property type="entry name" value="Anticodon-binding domain of a subclass of class I aminoacyl-tRNA synthetases"/>
    <property type="match status" value="1"/>
</dbReference>
<dbReference type="SUPFAM" id="SSF52374">
    <property type="entry name" value="Nucleotidylyl transferase"/>
    <property type="match status" value="1"/>
</dbReference>
<dbReference type="EC" id="6.1.1.9" evidence="3"/>
<dbReference type="PROSITE" id="PS01012">
    <property type="entry name" value="FOLYLPOLYGLU_SYNT_2"/>
    <property type="match status" value="1"/>
</dbReference>
<evidence type="ECO:0000256" key="6">
    <source>
        <dbReference type="ARBA" id="ARBA00022741"/>
    </source>
</evidence>
<evidence type="ECO:0000256" key="9">
    <source>
        <dbReference type="ARBA" id="ARBA00022917"/>
    </source>
</evidence>
<evidence type="ECO:0000256" key="10">
    <source>
        <dbReference type="ARBA" id="ARBA00023146"/>
    </source>
</evidence>
<dbReference type="Gene3D" id="3.90.190.20">
    <property type="entry name" value="Mur ligase, C-terminal domain"/>
    <property type="match status" value="1"/>
</dbReference>
<evidence type="ECO:0000313" key="17">
    <source>
        <dbReference type="Proteomes" id="UP000013776"/>
    </source>
</evidence>
<dbReference type="GO" id="GO:0006438">
    <property type="term" value="P:valyl-tRNA aminoacylation"/>
    <property type="evidence" value="ECO:0007669"/>
    <property type="project" value="InterPro"/>
</dbReference>
<dbReference type="GO" id="GO:0005524">
    <property type="term" value="F:ATP binding"/>
    <property type="evidence" value="ECO:0007669"/>
    <property type="project" value="UniProtKB-KW"/>
</dbReference>
<dbReference type="STRING" id="1097556.R4XDU8"/>
<keyword evidence="9 12" id="KW-0648">Protein biosynthesis</keyword>
<comment type="similarity">
    <text evidence="2">Belongs to the folylpolyglutamate synthase family.</text>
</comment>
<dbReference type="InterPro" id="IPR009080">
    <property type="entry name" value="tRNAsynth_Ia_anticodon-bd"/>
</dbReference>
<keyword evidence="5" id="KW-0479">Metal-binding</keyword>
<dbReference type="GO" id="GO:0004326">
    <property type="term" value="F:tetrahydrofolylpolyglutamate synthase activity"/>
    <property type="evidence" value="ECO:0007669"/>
    <property type="project" value="InterPro"/>
</dbReference>
<dbReference type="InterPro" id="IPR013221">
    <property type="entry name" value="Mur_ligase_cen"/>
</dbReference>
<proteinExistence type="inferred from homology"/>
<organism evidence="16 17">
    <name type="scientific">Taphrina deformans (strain PYCC 5710 / ATCC 11124 / CBS 356.35 / IMI 108563 / JCM 9778 / NBRC 8474)</name>
    <name type="common">Peach leaf curl fungus</name>
    <name type="synonym">Lalaria deformans</name>
    <dbReference type="NCBI Taxonomy" id="1097556"/>
    <lineage>
        <taxon>Eukaryota</taxon>
        <taxon>Fungi</taxon>
        <taxon>Dikarya</taxon>
        <taxon>Ascomycota</taxon>
        <taxon>Taphrinomycotina</taxon>
        <taxon>Taphrinomycetes</taxon>
        <taxon>Taphrinales</taxon>
        <taxon>Taphrinaceae</taxon>
        <taxon>Taphrina</taxon>
    </lineage>
</organism>
<dbReference type="SUPFAM" id="SSF53244">
    <property type="entry name" value="MurD-like peptide ligases, peptide-binding domain"/>
    <property type="match status" value="1"/>
</dbReference>
<comment type="similarity">
    <text evidence="1 12">Belongs to the class-I aminoacyl-tRNA synthetase family.</text>
</comment>
<feature type="domain" description="Aminoacyl-tRNA synthetase class Ia" evidence="13">
    <location>
        <begin position="465"/>
        <end position="1052"/>
    </location>
</feature>
<evidence type="ECO:0000256" key="7">
    <source>
        <dbReference type="ARBA" id="ARBA00022840"/>
    </source>
</evidence>
<evidence type="ECO:0000256" key="5">
    <source>
        <dbReference type="ARBA" id="ARBA00022723"/>
    </source>
</evidence>
<feature type="domain" description="Methionyl/Valyl/Leucyl/Isoleucyl-tRNA synthetase anticodon-binding" evidence="15">
    <location>
        <begin position="1105"/>
        <end position="1251"/>
    </location>
</feature>
<dbReference type="InterPro" id="IPR018109">
    <property type="entry name" value="Folylpolyglutamate_synth_CS"/>
</dbReference>
<dbReference type="PRINTS" id="PR00986">
    <property type="entry name" value="TRNASYNTHVAL"/>
</dbReference>
<evidence type="ECO:0000256" key="2">
    <source>
        <dbReference type="ARBA" id="ARBA00008276"/>
    </source>
</evidence>
<name>R4XDU8_TAPDE</name>
<evidence type="ECO:0000256" key="8">
    <source>
        <dbReference type="ARBA" id="ARBA00022842"/>
    </source>
</evidence>
<dbReference type="Pfam" id="PF08245">
    <property type="entry name" value="Mur_ligase_M"/>
    <property type="match status" value="1"/>
</dbReference>
<accession>R4XDU8</accession>
<evidence type="ECO:0000256" key="1">
    <source>
        <dbReference type="ARBA" id="ARBA00005594"/>
    </source>
</evidence>
<dbReference type="eggNOG" id="KOG2525">
    <property type="taxonomic scope" value="Eukaryota"/>
</dbReference>
<dbReference type="PROSITE" id="PS00178">
    <property type="entry name" value="AA_TRNA_LIGASE_I"/>
    <property type="match status" value="1"/>
</dbReference>
<keyword evidence="6 12" id="KW-0547">Nucleotide-binding</keyword>
<dbReference type="InterPro" id="IPR002300">
    <property type="entry name" value="aa-tRNA-synth_Ia"/>
</dbReference>
<keyword evidence="8" id="KW-0460">Magnesium</keyword>
<evidence type="ECO:0000256" key="11">
    <source>
        <dbReference type="ARBA" id="ARBA00029936"/>
    </source>
</evidence>
<dbReference type="Pfam" id="PF00133">
    <property type="entry name" value="tRNA-synt_1"/>
    <property type="match status" value="1"/>
</dbReference>
<dbReference type="Pfam" id="PF08264">
    <property type="entry name" value="Anticodon_1"/>
    <property type="match status" value="1"/>
</dbReference>
<dbReference type="PANTHER" id="PTHR11946">
    <property type="entry name" value="VALYL-TRNA SYNTHETASES"/>
    <property type="match status" value="1"/>
</dbReference>
<feature type="domain" description="Mur ligase central" evidence="14">
    <location>
        <begin position="31"/>
        <end position="194"/>
    </location>
</feature>
<evidence type="ECO:0000256" key="4">
    <source>
        <dbReference type="ARBA" id="ARBA00022598"/>
    </source>
</evidence>
<evidence type="ECO:0000256" key="3">
    <source>
        <dbReference type="ARBA" id="ARBA00013169"/>
    </source>
</evidence>
<dbReference type="GO" id="GO:0005829">
    <property type="term" value="C:cytosol"/>
    <property type="evidence" value="ECO:0007669"/>
    <property type="project" value="TreeGrafter"/>
</dbReference>
<dbReference type="eggNOG" id="KOG0432">
    <property type="taxonomic scope" value="Eukaryota"/>
</dbReference>
<dbReference type="SUPFAM" id="SSF50677">
    <property type="entry name" value="ValRS/IleRS/LeuRS editing domain"/>
    <property type="match status" value="1"/>
</dbReference>
<dbReference type="Gene3D" id="3.40.50.620">
    <property type="entry name" value="HUPs"/>
    <property type="match status" value="2"/>
</dbReference>
<dbReference type="SUPFAM" id="SSF53623">
    <property type="entry name" value="MurD-like peptide ligases, catalytic domain"/>
    <property type="match status" value="1"/>
</dbReference>
<dbReference type="InterPro" id="IPR033705">
    <property type="entry name" value="Anticodon_Ia_Val"/>
</dbReference>
<dbReference type="InterPro" id="IPR002303">
    <property type="entry name" value="Valyl-tRNA_ligase"/>
</dbReference>
<protein>
    <recommendedName>
        <fullName evidence="3">valine--tRNA ligase</fullName>
        <ecNumber evidence="3">6.1.1.9</ecNumber>
    </recommendedName>
    <alternativeName>
        <fullName evidence="11">Valyl-tRNA synthetase</fullName>
    </alternativeName>
</protein>
<evidence type="ECO:0000259" key="15">
    <source>
        <dbReference type="Pfam" id="PF08264"/>
    </source>
</evidence>
<dbReference type="GO" id="GO:0002161">
    <property type="term" value="F:aminoacyl-tRNA deacylase activity"/>
    <property type="evidence" value="ECO:0007669"/>
    <property type="project" value="InterPro"/>
</dbReference>
<dbReference type="NCBIfam" id="TIGR00422">
    <property type="entry name" value="valS"/>
    <property type="match status" value="1"/>
</dbReference>
<dbReference type="InterPro" id="IPR013155">
    <property type="entry name" value="M/V/L/I-tRNA-synth_anticd-bd"/>
</dbReference>
<keyword evidence="10 12" id="KW-0030">Aminoacyl-tRNA synthetase</keyword>
<dbReference type="GO" id="GO:0046872">
    <property type="term" value="F:metal ion binding"/>
    <property type="evidence" value="ECO:0007669"/>
    <property type="project" value="UniProtKB-KW"/>
</dbReference>
<dbReference type="OrthoDB" id="629407at2759"/>
<evidence type="ECO:0000256" key="12">
    <source>
        <dbReference type="RuleBase" id="RU363035"/>
    </source>
</evidence>
<dbReference type="CDD" id="cd07962">
    <property type="entry name" value="Anticodon_Ia_Val"/>
    <property type="match status" value="1"/>
</dbReference>
<keyword evidence="17" id="KW-1185">Reference proteome</keyword>
<dbReference type="InterPro" id="IPR009008">
    <property type="entry name" value="Val/Leu/Ile-tRNA-synth_edit"/>
</dbReference>
<evidence type="ECO:0000259" key="13">
    <source>
        <dbReference type="Pfam" id="PF00133"/>
    </source>
</evidence>
<gene>
    <name evidence="16" type="ORF">TAPDE_004129</name>
</gene>
<sequence length="1371" mass="153927">MTSKINLGIERVSHLLRRLNNPHLNFDVIHVAGTNGKGSVAAMLANTLKNAGIQTGLFTSPHLKYRWDGIRINQNVIEPAEYKRINTMVQGESQKTVSDMLAQGHSNSDVSSFEQMTATAFAAFREQQVQVAVIEVGLGGLHDATNVVRPILSVITSIGIDHEAFLGSSIQEITRQKGGIIKPGVPVVVSSDQEHSQVFGVLGQIQKDVSPGCKLIWTPPNSTTDFRTSNRNTARTALETMRNLAVKGNISEAYNLSDDMIETGLETTLWPGRCSTEDLRLLGGPPRTLIDGAHNPQSIGALATILAATPVRRVFIVSATKGKDFLALRHLFKPGDSFFAVEFEKVDDMQWIEPVGSSELCSDLLEVSMSGVNGQAYGKDVLGAIRDSRTIDSETELVICGSLYLVGQVYRLLENAHYEDEAFPEIGGGSLGPYDPTMIENKVHRYWNNLPPTNPVIASTKLRTLEFLLPPPNVTGSLHIGHALTVAIQDAYCRHYRSKGHEVRWVPGIDHAGIATQSVVSKSLAKAGIEAKDLKRHDFVTKIWDWRRQYGAIITEQIKRMGTSLDWNLEYFTMDEPRVLAVQEAFRRLWEDGLISRQNRMVNWSIPLQSVISDIEVDSRVIETPTTLDGVEYGKMWRIRYELLTPTTEQSYLEVDTTRPETVFGDRALAVHPADERYTSLIGRKVKHPLLTDVAMVIVADSLVKKDFGTGCVKLTPAHDVKDYEIAQRHHNIPCIEVYGCDGRMLAIPDYPELEGQDRLASRSRVVAILETKNALVSTQPHRTTLNLCSRSGALIEPLIIPQWYIAMQSLADSVQQRNDIKMTSKTLKEWNKWLSNVQDWCVSRQLVWGHRIPLWRVTDPSSTAERWVFGSTYAEASSNAAGLEVVQDTDVLDTWFSSGLLPLSAFGWPSTDRDSSKEIDLQDLPKTNNADRTLEFIESGPDILFFWIVRMAMLCTFVTNSSPFREIVLHPLIRDSEGRKMSKSLGNVIDPVSLIEGRSLDMLLDTLDAGNLNLAESKTAAKEIRLTYPNGMLAYGADTLRLALIHSTVQDEALKFDVRSMTSARYLSTKLWNAVNFYLFNLDKYNLAGRDLQQMPWEDGTLVDHWILFQLRKSSQMYDIGFQNRELWSSTQALRTFTVEQLCDVYLEFVKIDLRELSQDRNAIAQKLWLLREILTKIICLYASFMPHVTEYLWHALGVRGSIHRRSVHDETQIVSQIPGAMEHNTIQRMSIILKLLQTLRTLPTKEAVNIKNLLADKDPTSLDIATYLPHLQVGANLQSLLITTEDLTFDKHVPITNEIEITYNSGRKNAAKTLVPSSAEQRALKKLEKLRSLVSTADYNSRVPAEVKMKHLSEINDLEIRLKNFVQQV</sequence>
<dbReference type="InterPro" id="IPR036565">
    <property type="entry name" value="Mur-like_cat_sf"/>
</dbReference>
<dbReference type="VEuPathDB" id="FungiDB:TAPDE_004129"/>